<protein>
    <submittedName>
        <fullName evidence="1">Uncharacterized protein</fullName>
    </submittedName>
</protein>
<reference evidence="1 2" key="1">
    <citation type="submission" date="2016-11" db="EMBL/GenBank/DDBJ databases">
        <title>The macronuclear genome of Stentor coeruleus: a giant cell with tiny introns.</title>
        <authorList>
            <person name="Slabodnick M."/>
            <person name="Ruby J.G."/>
            <person name="Reiff S.B."/>
            <person name="Swart E.C."/>
            <person name="Gosai S."/>
            <person name="Prabakaran S."/>
            <person name="Witkowska E."/>
            <person name="Larue G.E."/>
            <person name="Fisher S."/>
            <person name="Freeman R.M."/>
            <person name="Gunawardena J."/>
            <person name="Chu W."/>
            <person name="Stover N.A."/>
            <person name="Gregory B.D."/>
            <person name="Nowacki M."/>
            <person name="Derisi J."/>
            <person name="Roy S.W."/>
            <person name="Marshall W.F."/>
            <person name="Sood P."/>
        </authorList>
    </citation>
    <scope>NUCLEOTIDE SEQUENCE [LARGE SCALE GENOMIC DNA]</scope>
    <source>
        <strain evidence="1">WM001</strain>
    </source>
</reference>
<name>A0A1R2D4Y4_9CILI</name>
<accession>A0A1R2D4Y4</accession>
<dbReference type="AlphaFoldDB" id="A0A1R2D4Y4"/>
<proteinExistence type="predicted"/>
<dbReference type="Gene3D" id="3.40.50.150">
    <property type="entry name" value="Vaccinia Virus protein VP39"/>
    <property type="match status" value="1"/>
</dbReference>
<dbReference type="InterPro" id="IPR029063">
    <property type="entry name" value="SAM-dependent_MTases_sf"/>
</dbReference>
<dbReference type="Proteomes" id="UP000187209">
    <property type="component" value="Unassembled WGS sequence"/>
</dbReference>
<evidence type="ECO:0000313" key="2">
    <source>
        <dbReference type="Proteomes" id="UP000187209"/>
    </source>
</evidence>
<organism evidence="1 2">
    <name type="scientific">Stentor coeruleus</name>
    <dbReference type="NCBI Taxonomy" id="5963"/>
    <lineage>
        <taxon>Eukaryota</taxon>
        <taxon>Sar</taxon>
        <taxon>Alveolata</taxon>
        <taxon>Ciliophora</taxon>
        <taxon>Postciliodesmatophora</taxon>
        <taxon>Heterotrichea</taxon>
        <taxon>Heterotrichida</taxon>
        <taxon>Stentoridae</taxon>
        <taxon>Stentor</taxon>
    </lineage>
</organism>
<dbReference type="EMBL" id="MPUH01000001">
    <property type="protein sequence ID" value="OMJ96317.1"/>
    <property type="molecule type" value="Genomic_DNA"/>
</dbReference>
<keyword evidence="2" id="KW-1185">Reference proteome</keyword>
<evidence type="ECO:0000313" key="1">
    <source>
        <dbReference type="EMBL" id="OMJ96317.1"/>
    </source>
</evidence>
<dbReference type="OrthoDB" id="322015at2759"/>
<dbReference type="Pfam" id="PF13578">
    <property type="entry name" value="Methyltransf_24"/>
    <property type="match status" value="1"/>
</dbReference>
<gene>
    <name evidence="1" type="ORF">SteCoe_49</name>
</gene>
<sequence length="155" mass="17263">MVETGTARYADLSCTGDGCSTLIFGYLAKMLNAILYSVDNNVQSRRGGRAIATKFLGYIEIVDSNSVEFLLGFDKGLIDFLYLDSQELDDDVLVSQTNYYNEIKAAYGKLSEKAVVMIDDCGIIKKGNCNLVKEFLIGEGWKILYMGYQGIFIRD</sequence>
<comment type="caution">
    <text evidence="1">The sequence shown here is derived from an EMBL/GenBank/DDBJ whole genome shotgun (WGS) entry which is preliminary data.</text>
</comment>